<gene>
    <name evidence="1" type="ORF">TSA66_19255</name>
</gene>
<evidence type="ECO:0000313" key="2">
    <source>
        <dbReference type="Proteomes" id="UP000031572"/>
    </source>
</evidence>
<reference evidence="1 2" key="1">
    <citation type="submission" date="2014-12" db="EMBL/GenBank/DDBJ databases">
        <title>Denitrispirillum autotrophicum gen. nov., sp. nov., Denitrifying, Facultatively Autotrophic Bacteria Isolated from Rice Paddy Soil.</title>
        <authorList>
            <person name="Ishii S."/>
            <person name="Ashida N."/>
            <person name="Ohno H."/>
            <person name="Otsuka S."/>
            <person name="Yokota A."/>
            <person name="Senoo K."/>
        </authorList>
    </citation>
    <scope>NUCLEOTIDE SEQUENCE [LARGE SCALE GENOMIC DNA]</scope>
    <source>
        <strain evidence="1 2">TSA66</strain>
    </source>
</reference>
<organism evidence="1 2">
    <name type="scientific">Noviherbaspirillum autotrophicum</name>
    <dbReference type="NCBI Taxonomy" id="709839"/>
    <lineage>
        <taxon>Bacteria</taxon>
        <taxon>Pseudomonadati</taxon>
        <taxon>Pseudomonadota</taxon>
        <taxon>Betaproteobacteria</taxon>
        <taxon>Burkholderiales</taxon>
        <taxon>Oxalobacteraceae</taxon>
        <taxon>Noviherbaspirillum</taxon>
    </lineage>
</organism>
<keyword evidence="2" id="KW-1185">Reference proteome</keyword>
<dbReference type="STRING" id="709839.TSA66_19255"/>
<evidence type="ECO:0000313" key="1">
    <source>
        <dbReference type="EMBL" id="KIF82472.1"/>
    </source>
</evidence>
<accession>A0A0C1YPI2</accession>
<proteinExistence type="predicted"/>
<comment type="caution">
    <text evidence="1">The sequence shown here is derived from an EMBL/GenBank/DDBJ whole genome shotgun (WGS) entry which is preliminary data.</text>
</comment>
<name>A0A0C1YPI2_9BURK</name>
<dbReference type="Proteomes" id="UP000031572">
    <property type="component" value="Unassembled WGS sequence"/>
</dbReference>
<dbReference type="EMBL" id="JWJG01000028">
    <property type="protein sequence ID" value="KIF82472.1"/>
    <property type="molecule type" value="Genomic_DNA"/>
</dbReference>
<dbReference type="AlphaFoldDB" id="A0A0C1YPI2"/>
<dbReference type="RefSeq" id="WP_040041145.1">
    <property type="nucleotide sequence ID" value="NZ_JWJG01000028.1"/>
</dbReference>
<protein>
    <submittedName>
        <fullName evidence="1">Uncharacterized protein</fullName>
    </submittedName>
</protein>
<sequence>MIVSIWQVLCIWLSSSSSLKTSDIDQINQPITQLAQAMQQNVTLAEEAAADLGARQAQAASRADRHR</sequence>